<comment type="caution">
    <text evidence="3">The sequence shown here is derived from an EMBL/GenBank/DDBJ whole genome shotgun (WGS) entry which is preliminary data.</text>
</comment>
<dbReference type="Pfam" id="PF00534">
    <property type="entry name" value="Glycos_transf_1"/>
    <property type="match status" value="1"/>
</dbReference>
<feature type="domain" description="Glycosyltransferase subfamily 4-like N-terminal" evidence="2">
    <location>
        <begin position="13"/>
        <end position="187"/>
    </location>
</feature>
<dbReference type="PANTHER" id="PTHR45947">
    <property type="entry name" value="SULFOQUINOVOSYL TRANSFERASE SQD2"/>
    <property type="match status" value="1"/>
</dbReference>
<dbReference type="AlphaFoldDB" id="A0A1G2HDQ9"/>
<organism evidence="3 4">
    <name type="scientific">Candidatus Spechtbacteria bacterium RIFCSPLOWO2_01_FULL_43_12</name>
    <dbReference type="NCBI Taxonomy" id="1802162"/>
    <lineage>
        <taxon>Bacteria</taxon>
        <taxon>Candidatus Spechtiibacteriota</taxon>
    </lineage>
</organism>
<dbReference type="PANTHER" id="PTHR45947:SF3">
    <property type="entry name" value="SULFOQUINOVOSYL TRANSFERASE SQD2"/>
    <property type="match status" value="1"/>
</dbReference>
<dbReference type="Proteomes" id="UP000178835">
    <property type="component" value="Unassembled WGS sequence"/>
</dbReference>
<keyword evidence="3" id="KW-0808">Transferase</keyword>
<proteinExistence type="predicted"/>
<dbReference type="InterPro" id="IPR050194">
    <property type="entry name" value="Glycosyltransferase_grp1"/>
</dbReference>
<evidence type="ECO:0000259" key="2">
    <source>
        <dbReference type="Pfam" id="PF13439"/>
    </source>
</evidence>
<reference evidence="3 4" key="1">
    <citation type="journal article" date="2016" name="Nat. Commun.">
        <title>Thousands of microbial genomes shed light on interconnected biogeochemical processes in an aquifer system.</title>
        <authorList>
            <person name="Anantharaman K."/>
            <person name="Brown C.T."/>
            <person name="Hug L.A."/>
            <person name="Sharon I."/>
            <person name="Castelle C.J."/>
            <person name="Probst A.J."/>
            <person name="Thomas B.C."/>
            <person name="Singh A."/>
            <person name="Wilkins M.J."/>
            <person name="Karaoz U."/>
            <person name="Brodie E.L."/>
            <person name="Williams K.H."/>
            <person name="Hubbard S.S."/>
            <person name="Banfield J.F."/>
        </authorList>
    </citation>
    <scope>NUCLEOTIDE SEQUENCE [LARGE SCALE GENOMIC DNA]</scope>
</reference>
<name>A0A1G2HDQ9_9BACT</name>
<accession>A0A1G2HDQ9</accession>
<feature type="domain" description="Glycosyl transferase family 1" evidence="1">
    <location>
        <begin position="193"/>
        <end position="341"/>
    </location>
</feature>
<protein>
    <submittedName>
        <fullName evidence="3">Glycosyl transferase</fullName>
    </submittedName>
</protein>
<dbReference type="SUPFAM" id="SSF53756">
    <property type="entry name" value="UDP-Glycosyltransferase/glycogen phosphorylase"/>
    <property type="match status" value="1"/>
</dbReference>
<dbReference type="GO" id="GO:0016757">
    <property type="term" value="F:glycosyltransferase activity"/>
    <property type="evidence" value="ECO:0007669"/>
    <property type="project" value="InterPro"/>
</dbReference>
<dbReference type="Pfam" id="PF13439">
    <property type="entry name" value="Glyco_transf_4"/>
    <property type="match status" value="1"/>
</dbReference>
<evidence type="ECO:0000313" key="3">
    <source>
        <dbReference type="EMBL" id="OGZ60613.1"/>
    </source>
</evidence>
<gene>
    <name evidence="3" type="ORF">A2919_01915</name>
</gene>
<dbReference type="EMBL" id="MHOH01000017">
    <property type="protein sequence ID" value="OGZ60613.1"/>
    <property type="molecule type" value="Genomic_DNA"/>
</dbReference>
<sequence length="368" mass="42540">MKVALVHDYLVQYGGAERVLEEFAYMFPKAPIYTLVYDEKATGSAFKGRDIRTSFLQKIPKRVSTYRFFPLLMPMAVESFDLTDYDLVISSSASFAKGIITREGSLHISYCHSPMRYAWLDYKKIAGDSLYPSYLEKFIPLIMPYMRVWDRQSAQRPDHILTNSNFIRRKLKKYYSREAHVIYPPLNFNKFYISAPKDYFLIVGRMVPYKRFDIAIKAFNDLKLPLKVVGSGPEYKNLKSMAGPNIEFLGLVSEKDLAKYYSEARAFIFPQEEDFGITALESMASGRPVIAYGRGGVLESVKEGETGIFFNDRSAQALKNAVKEFENITFDPEKIRKHAEKFDTIYFRRQVADFVIQKVRESRKIIIT</sequence>
<dbReference type="Gene3D" id="3.40.50.2000">
    <property type="entry name" value="Glycogen Phosphorylase B"/>
    <property type="match status" value="2"/>
</dbReference>
<evidence type="ECO:0000313" key="4">
    <source>
        <dbReference type="Proteomes" id="UP000178835"/>
    </source>
</evidence>
<dbReference type="InterPro" id="IPR028098">
    <property type="entry name" value="Glyco_trans_4-like_N"/>
</dbReference>
<evidence type="ECO:0000259" key="1">
    <source>
        <dbReference type="Pfam" id="PF00534"/>
    </source>
</evidence>
<dbReference type="InterPro" id="IPR001296">
    <property type="entry name" value="Glyco_trans_1"/>
</dbReference>